<accession>A0A1F6VJD3</accession>
<evidence type="ECO:0000313" key="5">
    <source>
        <dbReference type="Proteomes" id="UP000178059"/>
    </source>
</evidence>
<dbReference type="InterPro" id="IPR029057">
    <property type="entry name" value="PRTase-like"/>
</dbReference>
<dbReference type="SUPFAM" id="SSF53271">
    <property type="entry name" value="PRTase-like"/>
    <property type="match status" value="1"/>
</dbReference>
<keyword evidence="1" id="KW-0328">Glycosyltransferase</keyword>
<dbReference type="Pfam" id="PF00156">
    <property type="entry name" value="Pribosyltran"/>
    <property type="match status" value="1"/>
</dbReference>
<dbReference type="PANTHER" id="PTHR43363">
    <property type="entry name" value="HYPOXANTHINE PHOSPHORIBOSYLTRANSFERASE"/>
    <property type="match status" value="1"/>
</dbReference>
<comment type="caution">
    <text evidence="4">The sequence shown here is derived from an EMBL/GenBank/DDBJ whole genome shotgun (WGS) entry which is preliminary data.</text>
</comment>
<organism evidence="4 5">
    <name type="scientific">Candidatus Nomurabacteria bacterium RIFCSPHIGHO2_01_FULL_42_16</name>
    <dbReference type="NCBI Taxonomy" id="1801743"/>
    <lineage>
        <taxon>Bacteria</taxon>
        <taxon>Candidatus Nomuraibacteriota</taxon>
    </lineage>
</organism>
<name>A0A1F6VJD3_9BACT</name>
<evidence type="ECO:0000259" key="3">
    <source>
        <dbReference type="Pfam" id="PF00156"/>
    </source>
</evidence>
<dbReference type="CDD" id="cd06223">
    <property type="entry name" value="PRTases_typeI"/>
    <property type="match status" value="1"/>
</dbReference>
<dbReference type="STRING" id="1801743.A2824_03155"/>
<dbReference type="InterPro" id="IPR000836">
    <property type="entry name" value="PRTase_dom"/>
</dbReference>
<gene>
    <name evidence="4" type="ORF">A2824_03155</name>
</gene>
<dbReference type="EMBL" id="MFTT01000021">
    <property type="protein sequence ID" value="OGI69688.1"/>
    <property type="molecule type" value="Genomic_DNA"/>
</dbReference>
<protein>
    <recommendedName>
        <fullName evidence="3">Phosphoribosyltransferase domain-containing protein</fullName>
    </recommendedName>
</protein>
<sequence length="132" mass="14780">MNDLNSIGQKVNQFVIEHQAELADFDLVIGVSRGGLIPAALIAAKLDKPLIAAYIDRQNKVYLDKPEWIKDKKVLLVDDICRTGLTLSLIKKLAEEASPSLLKTFTLFCLSKSSFKTDYTTIIETDIKLPWD</sequence>
<dbReference type="PANTHER" id="PTHR43363:SF1">
    <property type="entry name" value="HYPOXANTHINE-GUANINE PHOSPHORIBOSYLTRANSFERASE"/>
    <property type="match status" value="1"/>
</dbReference>
<dbReference type="Proteomes" id="UP000178059">
    <property type="component" value="Unassembled WGS sequence"/>
</dbReference>
<dbReference type="GO" id="GO:0016757">
    <property type="term" value="F:glycosyltransferase activity"/>
    <property type="evidence" value="ECO:0007669"/>
    <property type="project" value="UniProtKB-KW"/>
</dbReference>
<feature type="domain" description="Phosphoribosyltransferase" evidence="3">
    <location>
        <begin position="13"/>
        <end position="108"/>
    </location>
</feature>
<keyword evidence="2" id="KW-0808">Transferase</keyword>
<evidence type="ECO:0000313" key="4">
    <source>
        <dbReference type="EMBL" id="OGI69688.1"/>
    </source>
</evidence>
<dbReference type="Gene3D" id="3.40.50.2020">
    <property type="match status" value="1"/>
</dbReference>
<proteinExistence type="predicted"/>
<reference evidence="4 5" key="1">
    <citation type="journal article" date="2016" name="Nat. Commun.">
        <title>Thousands of microbial genomes shed light on interconnected biogeochemical processes in an aquifer system.</title>
        <authorList>
            <person name="Anantharaman K."/>
            <person name="Brown C.T."/>
            <person name="Hug L.A."/>
            <person name="Sharon I."/>
            <person name="Castelle C.J."/>
            <person name="Probst A.J."/>
            <person name="Thomas B.C."/>
            <person name="Singh A."/>
            <person name="Wilkins M.J."/>
            <person name="Karaoz U."/>
            <person name="Brodie E.L."/>
            <person name="Williams K.H."/>
            <person name="Hubbard S.S."/>
            <person name="Banfield J.F."/>
        </authorList>
    </citation>
    <scope>NUCLEOTIDE SEQUENCE [LARGE SCALE GENOMIC DNA]</scope>
</reference>
<evidence type="ECO:0000256" key="2">
    <source>
        <dbReference type="ARBA" id="ARBA00022679"/>
    </source>
</evidence>
<dbReference type="AlphaFoldDB" id="A0A1F6VJD3"/>
<evidence type="ECO:0000256" key="1">
    <source>
        <dbReference type="ARBA" id="ARBA00022676"/>
    </source>
</evidence>